<keyword evidence="6 8" id="KW-1133">Transmembrane helix</keyword>
<feature type="transmembrane region" description="Helical" evidence="8">
    <location>
        <begin position="291"/>
        <end position="320"/>
    </location>
</feature>
<dbReference type="Gene3D" id="1.20.1740.10">
    <property type="entry name" value="Amino acid/polyamine transporter I"/>
    <property type="match status" value="1"/>
</dbReference>
<dbReference type="RefSeq" id="WP_052203556.1">
    <property type="nucleotide sequence ID" value="NZ_CP012342.1"/>
</dbReference>
<keyword evidence="7 8" id="KW-0472">Membrane</keyword>
<organism evidence="9 10">
    <name type="scientific">Corynebacterium riegelii</name>
    <dbReference type="NCBI Taxonomy" id="156976"/>
    <lineage>
        <taxon>Bacteria</taxon>
        <taxon>Bacillati</taxon>
        <taxon>Actinomycetota</taxon>
        <taxon>Actinomycetes</taxon>
        <taxon>Mycobacteriales</taxon>
        <taxon>Corynebacteriaceae</taxon>
        <taxon>Corynebacterium</taxon>
    </lineage>
</organism>
<dbReference type="EMBL" id="CP012342">
    <property type="protein sequence ID" value="AKV58027.1"/>
    <property type="molecule type" value="Genomic_DNA"/>
</dbReference>
<dbReference type="PRINTS" id="PR00175">
    <property type="entry name" value="NAALASMPORT"/>
</dbReference>
<dbReference type="Proteomes" id="UP000060016">
    <property type="component" value="Chromosome"/>
</dbReference>
<evidence type="ECO:0000256" key="3">
    <source>
        <dbReference type="ARBA" id="ARBA00022448"/>
    </source>
</evidence>
<keyword evidence="10" id="KW-1185">Reference proteome</keyword>
<dbReference type="PATRIC" id="fig|156976.3.peg.252"/>
<sequence length="506" mass="53619">MQPTVHIQAQGIDEAISGVFGPIVDVLEKIVFFAIPMFGTNVPIVIIWLVVGAIFCNFYFRIRPLRDLPHTIDILKGKFARKSDPGQISSFQATSTELAGTTGLGNIAGVAVAITVGGPGAALWIMIAGALGMALKFAEATLGAMYRRVNDDGTVSGGPMYVLRDGLEKEGKPGLGKFLGAFYAAGMAVAVMGAGNIFQANQVAQHLTEITGGDESFFAGRAWLIGIFLLIPAALVIIGGIQSIARWTSRLVPVMALIYAVAVSAVILVNISEIPHAIQLIVTGAFNPQGIAGGMLGVVIVGVQRALFSNVAGVGTAALAHSATKNNKPTQEGILAAWEPFLDSVVICTMTALAIVVTGEHLNEGQDGVTLTTNAFATVGNWFPIILSICVVLFAFSTVLSYAYYGEKTFGYLFKNNKVAEIGYKIVYLIMIVVGAAVSLETVTRFSDSTFFLVAIPNILGIYLLAKPLKREITGYRRALAAGEITPLPEAEQAGMMPKDPKSRLY</sequence>
<dbReference type="AlphaFoldDB" id="A0A0K1R9B9"/>
<proteinExistence type="inferred from homology"/>
<dbReference type="NCBIfam" id="TIGR00835">
    <property type="entry name" value="agcS"/>
    <property type="match status" value="1"/>
</dbReference>
<feature type="transmembrane region" description="Helical" evidence="8">
    <location>
        <begin position="178"/>
        <end position="198"/>
    </location>
</feature>
<keyword evidence="3 8" id="KW-0813">Transport</keyword>
<keyword evidence="8" id="KW-0769">Symport</keyword>
<dbReference type="PANTHER" id="PTHR30330:SF3">
    <property type="entry name" value="TRANSCRIPTIONAL REGULATOR, LRP FAMILY"/>
    <property type="match status" value="1"/>
</dbReference>
<dbReference type="Pfam" id="PF01235">
    <property type="entry name" value="Na_Ala_symp"/>
    <property type="match status" value="1"/>
</dbReference>
<feature type="transmembrane region" description="Helical" evidence="8">
    <location>
        <begin position="30"/>
        <end position="60"/>
    </location>
</feature>
<evidence type="ECO:0000256" key="7">
    <source>
        <dbReference type="ARBA" id="ARBA00023136"/>
    </source>
</evidence>
<comment type="subcellular location">
    <subcellularLocation>
        <location evidence="1 8">Cell membrane</location>
        <topology evidence="1 8">Multi-pass membrane protein</topology>
    </subcellularLocation>
</comment>
<dbReference type="KEGG" id="crie:AK829_01310"/>
<evidence type="ECO:0000256" key="2">
    <source>
        <dbReference type="ARBA" id="ARBA00009261"/>
    </source>
</evidence>
<evidence type="ECO:0000256" key="1">
    <source>
        <dbReference type="ARBA" id="ARBA00004651"/>
    </source>
</evidence>
<feature type="transmembrane region" description="Helical" evidence="8">
    <location>
        <begin position="382"/>
        <end position="405"/>
    </location>
</feature>
<evidence type="ECO:0000256" key="5">
    <source>
        <dbReference type="ARBA" id="ARBA00022692"/>
    </source>
</evidence>
<dbReference type="PANTHER" id="PTHR30330">
    <property type="entry name" value="AGSS FAMILY TRANSPORTER, SODIUM-ALANINE"/>
    <property type="match status" value="1"/>
</dbReference>
<reference evidence="9 10" key="1">
    <citation type="submission" date="2015-08" db="EMBL/GenBank/DDBJ databases">
        <authorList>
            <person name="Babu N.S."/>
            <person name="Beckwith C.J."/>
            <person name="Beseler K.G."/>
            <person name="Brison A."/>
            <person name="Carone J.V."/>
            <person name="Caskin T.P."/>
            <person name="Diamond M."/>
            <person name="Durham M.E."/>
            <person name="Foxe J.M."/>
            <person name="Go M."/>
            <person name="Henderson B.A."/>
            <person name="Jones I.B."/>
            <person name="McGettigan J.A."/>
            <person name="Micheletti S.J."/>
            <person name="Nasrallah M.E."/>
            <person name="Ortiz D."/>
            <person name="Piller C.R."/>
            <person name="Privatt S.R."/>
            <person name="Schneider S.L."/>
            <person name="Sharp S."/>
            <person name="Smith T.C."/>
            <person name="Stanton J.D."/>
            <person name="Ullery H.E."/>
            <person name="Wilson R.J."/>
            <person name="Serrano M.G."/>
            <person name="Buck G."/>
            <person name="Lee V."/>
            <person name="Wang Y."/>
            <person name="Carvalho R."/>
            <person name="Voegtly L."/>
            <person name="Shi R."/>
            <person name="Duckworth R."/>
            <person name="Johnson A."/>
            <person name="Loviza R."/>
            <person name="Walstead R."/>
            <person name="Shah Z."/>
            <person name="Kiflezghi M."/>
            <person name="Wade K."/>
            <person name="Ball S.L."/>
            <person name="Bradley K.W."/>
            <person name="Asai D.J."/>
            <person name="Bowman C.A."/>
            <person name="Russell D.A."/>
            <person name="Pope W.H."/>
            <person name="Jacobs-Sera D."/>
            <person name="Hendrix R.W."/>
            <person name="Hatfull G.F."/>
        </authorList>
    </citation>
    <scope>NUCLEOTIDE SEQUENCE [LARGE SCALE GENOMIC DNA]</scope>
    <source>
        <strain evidence="9 10">PUDD_83A45</strain>
    </source>
</reference>
<dbReference type="InterPro" id="IPR001463">
    <property type="entry name" value="Na/Ala_symport"/>
</dbReference>
<accession>A0A0K1R9B9</accession>
<dbReference type="GO" id="GO:0005283">
    <property type="term" value="F:amino acid:sodium symporter activity"/>
    <property type="evidence" value="ECO:0007669"/>
    <property type="project" value="InterPro"/>
</dbReference>
<keyword evidence="5 8" id="KW-0812">Transmembrane</keyword>
<keyword evidence="4 8" id="KW-1003">Cell membrane</keyword>
<feature type="transmembrane region" description="Helical" evidence="8">
    <location>
        <begin position="449"/>
        <end position="466"/>
    </location>
</feature>
<gene>
    <name evidence="9" type="ORF">AK829_01310</name>
</gene>
<evidence type="ECO:0000313" key="10">
    <source>
        <dbReference type="Proteomes" id="UP000060016"/>
    </source>
</evidence>
<evidence type="ECO:0000256" key="8">
    <source>
        <dbReference type="RuleBase" id="RU363064"/>
    </source>
</evidence>
<feature type="transmembrane region" description="Helical" evidence="8">
    <location>
        <begin position="426"/>
        <end position="443"/>
    </location>
</feature>
<protein>
    <submittedName>
        <fullName evidence="9">Amino acid transporter</fullName>
    </submittedName>
</protein>
<feature type="transmembrane region" description="Helical" evidence="8">
    <location>
        <begin position="218"/>
        <end position="239"/>
    </location>
</feature>
<evidence type="ECO:0000256" key="4">
    <source>
        <dbReference type="ARBA" id="ARBA00022475"/>
    </source>
</evidence>
<dbReference type="GO" id="GO:0005886">
    <property type="term" value="C:plasma membrane"/>
    <property type="evidence" value="ECO:0007669"/>
    <property type="project" value="UniProtKB-SubCell"/>
</dbReference>
<dbReference type="STRING" id="156976.AK829_01310"/>
<evidence type="ECO:0000313" key="9">
    <source>
        <dbReference type="EMBL" id="AKV58027.1"/>
    </source>
</evidence>
<feature type="transmembrane region" description="Helical" evidence="8">
    <location>
        <begin position="251"/>
        <end position="271"/>
    </location>
</feature>
<comment type="similarity">
    <text evidence="2 8">Belongs to the alanine or glycine:cation symporter (AGCS) (TC 2.A.25) family.</text>
</comment>
<evidence type="ECO:0000256" key="6">
    <source>
        <dbReference type="ARBA" id="ARBA00022989"/>
    </source>
</evidence>
<name>A0A0K1R9B9_9CORY</name>